<name>A0A7M4EF78_CROPO</name>
<evidence type="ECO:0000256" key="2">
    <source>
        <dbReference type="ARBA" id="ARBA00022499"/>
    </source>
</evidence>
<comment type="function">
    <text evidence="11">Required for nuclear membrane integrity. Induces TOR1A and TOR1B ATPase activity and is required for their location on the nuclear membrane. Binds to A- and B-type lamins. Possible role in membrane attachment and assembly of the nuclear lamina.</text>
</comment>
<dbReference type="InterPro" id="IPR046753">
    <property type="entry name" value="TOIP1/2_C"/>
</dbReference>
<dbReference type="InterPro" id="IPR008662">
    <property type="entry name" value="TOIP1/2"/>
</dbReference>
<dbReference type="GO" id="GO:0061024">
    <property type="term" value="P:membrane organization"/>
    <property type="evidence" value="ECO:0007669"/>
    <property type="project" value="TreeGrafter"/>
</dbReference>
<feature type="transmembrane region" description="Helical" evidence="15">
    <location>
        <begin position="351"/>
        <end position="372"/>
    </location>
</feature>
<keyword evidence="5" id="KW-0832">Ubl conjugation</keyword>
<evidence type="ECO:0000313" key="17">
    <source>
        <dbReference type="Ensembl" id="ENSCPRP00005008949.1"/>
    </source>
</evidence>
<reference evidence="17" key="2">
    <citation type="submission" date="2025-09" db="UniProtKB">
        <authorList>
            <consortium name="Ensembl"/>
        </authorList>
    </citation>
    <scope>IDENTIFICATION</scope>
</reference>
<comment type="similarity">
    <text evidence="1">Belongs to the TOR1AIP family.</text>
</comment>
<keyword evidence="8 15" id="KW-0472">Membrane</keyword>
<feature type="compositionally biased region" description="Low complexity" evidence="14">
    <location>
        <begin position="119"/>
        <end position="128"/>
    </location>
</feature>
<keyword evidence="10" id="KW-0539">Nucleus</keyword>
<keyword evidence="9" id="KW-0325">Glycoprotein</keyword>
<evidence type="ECO:0000256" key="5">
    <source>
        <dbReference type="ARBA" id="ARBA00022843"/>
    </source>
</evidence>
<proteinExistence type="inferred from homology"/>
<evidence type="ECO:0000256" key="11">
    <source>
        <dbReference type="ARBA" id="ARBA00037580"/>
    </source>
</evidence>
<gene>
    <name evidence="17" type="primary">TOR1AIP1</name>
</gene>
<evidence type="ECO:0000256" key="7">
    <source>
        <dbReference type="ARBA" id="ARBA00023054"/>
    </source>
</evidence>
<feature type="domain" description="Torsin-1A-interacting protein 1/2 AAA+ activator" evidence="16">
    <location>
        <begin position="380"/>
        <end position="601"/>
    </location>
</feature>
<keyword evidence="6 15" id="KW-1133">Transmembrane helix</keyword>
<feature type="region of interest" description="Disordered" evidence="14">
    <location>
        <begin position="49"/>
        <end position="214"/>
    </location>
</feature>
<dbReference type="Gene3D" id="3.40.50.12190">
    <property type="match status" value="1"/>
</dbReference>
<comment type="subcellular location">
    <subcellularLocation>
        <location evidence="12">Nucleus inner membrane</location>
        <topology evidence="12">Single-pass membrane protein</topology>
    </subcellularLocation>
</comment>
<dbReference type="Pfam" id="PF05609">
    <property type="entry name" value="LAP1_C"/>
    <property type="match status" value="1"/>
</dbReference>
<keyword evidence="4 15" id="KW-0812">Transmembrane</keyword>
<evidence type="ECO:0000256" key="1">
    <source>
        <dbReference type="ARBA" id="ARBA00007860"/>
    </source>
</evidence>
<organism evidence="17 18">
    <name type="scientific">Crocodylus porosus</name>
    <name type="common">Saltwater crocodile</name>
    <name type="synonym">Estuarine crocodile</name>
    <dbReference type="NCBI Taxonomy" id="8502"/>
    <lineage>
        <taxon>Eukaryota</taxon>
        <taxon>Metazoa</taxon>
        <taxon>Chordata</taxon>
        <taxon>Craniata</taxon>
        <taxon>Vertebrata</taxon>
        <taxon>Euteleostomi</taxon>
        <taxon>Archelosauria</taxon>
        <taxon>Archosauria</taxon>
        <taxon>Crocodylia</taxon>
        <taxon>Longirostres</taxon>
        <taxon>Crocodylidae</taxon>
        <taxon>Crocodylus</taxon>
    </lineage>
</organism>
<sequence length="603" mass="65761">MPGVRSGLLHTAPGRLFSLRPLEGGLVQAGLSQACSSLLRAGGGAAAAVRHKRRRGATAADAAPARPPRIPAAAGTGEGGGTGFDWGRSEAMSLAHATPRAPLRPRSAPVAEPSAPQDGGPEPGAAESEAADTSSPQHNGAEVRVLAPPSAERAGRDYSATETEKATMAAGAGYDLRSRQRPPVGETAAGRWAEDGASGRARLPNTAPRRAMPDAPAGSEYAFVKLTRPSIRHFQREEYSLFSENRDSKMCESEKQEEPHDTHTGEPRSKTDCYSCSEHESNIIAEEHWKSQPQISQSLQSSFIQTQPGFDQKTAVRSRKSNEAEYRYSSSVHKQVQSATKMPGGQLSNQWSWMWILVVVALFAIGLCSMWVTQSSKILPIKDSPILRMFQDEMKKIKNVYQNQDEKLWKRIQLFLEKRLNNSHSHSEPAILLLTAAQEAKSALKCLSNKIAEAYSSSLSTDTIEIDCASTVSQDSDTAKLDVDNLLSSGFESGKKAAVVHQFELLPAGSTLIFYKYCDHENAAFKDVTLLLTVLLDEESLGKNLSLRDVEEKVRDFLWAKFTNSDSPSSYKHMDTDKLSGLWSRISHLVLPVWPESALSQSC</sequence>
<keyword evidence="2" id="KW-1017">Isopeptide bond</keyword>
<dbReference type="GO" id="GO:0001671">
    <property type="term" value="F:ATPase activator activity"/>
    <property type="evidence" value="ECO:0007669"/>
    <property type="project" value="InterPro"/>
</dbReference>
<evidence type="ECO:0000256" key="15">
    <source>
        <dbReference type="SAM" id="Phobius"/>
    </source>
</evidence>
<dbReference type="PROSITE" id="PS51257">
    <property type="entry name" value="PROKAR_LIPOPROTEIN"/>
    <property type="match status" value="1"/>
</dbReference>
<dbReference type="PANTHER" id="PTHR18843:SF6">
    <property type="entry name" value="TORSIN-1A-INTERACTING PROTEIN 1"/>
    <property type="match status" value="1"/>
</dbReference>
<reference evidence="17" key="1">
    <citation type="submission" date="2025-08" db="UniProtKB">
        <authorList>
            <consortium name="Ensembl"/>
        </authorList>
    </citation>
    <scope>IDENTIFICATION</scope>
</reference>
<evidence type="ECO:0000256" key="6">
    <source>
        <dbReference type="ARBA" id="ARBA00022989"/>
    </source>
</evidence>
<keyword evidence="7" id="KW-0175">Coiled coil</keyword>
<evidence type="ECO:0000256" key="10">
    <source>
        <dbReference type="ARBA" id="ARBA00023242"/>
    </source>
</evidence>
<dbReference type="PANTHER" id="PTHR18843">
    <property type="entry name" value="TORSIN-1A-INTERACTING PROTEIN"/>
    <property type="match status" value="1"/>
</dbReference>
<protein>
    <recommendedName>
        <fullName evidence="13">Torsin-1A-interacting protein 1</fullName>
    </recommendedName>
</protein>
<feature type="region of interest" description="Disordered" evidence="14">
    <location>
        <begin position="245"/>
        <end position="273"/>
    </location>
</feature>
<evidence type="ECO:0000256" key="12">
    <source>
        <dbReference type="ARBA" id="ARBA00037876"/>
    </source>
</evidence>
<evidence type="ECO:0000256" key="8">
    <source>
        <dbReference type="ARBA" id="ARBA00023136"/>
    </source>
</evidence>
<dbReference type="AlphaFoldDB" id="A0A7M4EF78"/>
<keyword evidence="18" id="KW-1185">Reference proteome</keyword>
<evidence type="ECO:0000313" key="18">
    <source>
        <dbReference type="Proteomes" id="UP000594220"/>
    </source>
</evidence>
<evidence type="ECO:0000256" key="9">
    <source>
        <dbReference type="ARBA" id="ARBA00023180"/>
    </source>
</evidence>
<evidence type="ECO:0000256" key="3">
    <source>
        <dbReference type="ARBA" id="ARBA00022553"/>
    </source>
</evidence>
<evidence type="ECO:0000256" key="14">
    <source>
        <dbReference type="SAM" id="MobiDB-lite"/>
    </source>
</evidence>
<dbReference type="GO" id="GO:0005637">
    <property type="term" value="C:nuclear inner membrane"/>
    <property type="evidence" value="ECO:0007669"/>
    <property type="project" value="UniProtKB-SubCell"/>
</dbReference>
<keyword evidence="3" id="KW-0597">Phosphoprotein</keyword>
<evidence type="ECO:0000256" key="4">
    <source>
        <dbReference type="ARBA" id="ARBA00022692"/>
    </source>
</evidence>
<evidence type="ECO:0000259" key="16">
    <source>
        <dbReference type="Pfam" id="PF05609"/>
    </source>
</evidence>
<dbReference type="InterPro" id="IPR038599">
    <property type="entry name" value="LAP1C-like_C_sf"/>
</dbReference>
<dbReference type="Ensembl" id="ENSCPRT00005010533.1">
    <property type="protein sequence ID" value="ENSCPRP00005008949.1"/>
    <property type="gene ID" value="ENSCPRG00005006382.1"/>
</dbReference>
<accession>A0A7M4EF78</accession>
<dbReference type="GeneTree" id="ENSGT00390000012166"/>
<dbReference type="Proteomes" id="UP000594220">
    <property type="component" value="Unplaced"/>
</dbReference>
<evidence type="ECO:0000256" key="13">
    <source>
        <dbReference type="ARBA" id="ARBA00040724"/>
    </source>
</evidence>